<dbReference type="GO" id="GO:0016567">
    <property type="term" value="P:protein ubiquitination"/>
    <property type="evidence" value="ECO:0000318"/>
    <property type="project" value="GO_Central"/>
</dbReference>
<dbReference type="Gene3D" id="3.30.40.10">
    <property type="entry name" value="Zinc/RING finger domain, C3HC4 (zinc finger)"/>
    <property type="match status" value="1"/>
</dbReference>
<dbReference type="EMBL" id="CM007655">
    <property type="protein sequence ID" value="ONI08613.1"/>
    <property type="molecule type" value="Genomic_DNA"/>
</dbReference>
<feature type="domain" description="RING-type" evidence="7">
    <location>
        <begin position="169"/>
        <end position="210"/>
    </location>
</feature>
<dbReference type="GO" id="GO:0008270">
    <property type="term" value="F:zinc ion binding"/>
    <property type="evidence" value="ECO:0007669"/>
    <property type="project" value="UniProtKB-KW"/>
</dbReference>
<keyword evidence="5" id="KW-0862">Zinc</keyword>
<dbReference type="SMR" id="A0A251PAL6"/>
<name>A0A251PAL6_PRUPE</name>
<dbReference type="SMART" id="SM00184">
    <property type="entry name" value="RING"/>
    <property type="match status" value="1"/>
</dbReference>
<sequence length="218" mass="25241">MSSYRAFSSCEVWQSENFEPGEENFLYSRKPEFLIEIFASFTREEDYPLVPRSTLHFHKFKEQCHLLTESRTSWSVISNMLTQILVPYHVQPFMIHTISTRAREIAGEPENANRNTIPILVSLTVGQEPFLEDQDEPEISDHVLQLVRARKSAIDELEKVKVEGCAKPCVICLEEIVNGSEATRMPCFHVYHESCIVNWLEKSHLCPLCRFEMPAEFS</sequence>
<evidence type="ECO:0000256" key="5">
    <source>
        <dbReference type="ARBA" id="ARBA00022833"/>
    </source>
</evidence>
<keyword evidence="4 6" id="KW-0863">Zinc-finger</keyword>
<dbReference type="OrthoDB" id="1149625at2759"/>
<evidence type="ECO:0000256" key="6">
    <source>
        <dbReference type="PROSITE-ProRule" id="PRU00175"/>
    </source>
</evidence>
<dbReference type="PANTHER" id="PTHR15710:SF77">
    <property type="entry name" value="RING-H2 FINGER PROTEIN ATL21B"/>
    <property type="match status" value="1"/>
</dbReference>
<dbReference type="Proteomes" id="UP000006882">
    <property type="component" value="Chromosome G5"/>
</dbReference>
<dbReference type="AlphaFoldDB" id="A0A251PAL6"/>
<dbReference type="Gramene" id="ONI08613">
    <property type="protein sequence ID" value="ONI08613"/>
    <property type="gene ID" value="PRUPE_5G189000"/>
</dbReference>
<dbReference type="GO" id="GO:0005737">
    <property type="term" value="C:cytoplasm"/>
    <property type="evidence" value="ECO:0000318"/>
    <property type="project" value="GO_Central"/>
</dbReference>
<dbReference type="InterPro" id="IPR013083">
    <property type="entry name" value="Znf_RING/FYVE/PHD"/>
</dbReference>
<keyword evidence="3" id="KW-0479">Metal-binding</keyword>
<gene>
    <name evidence="8" type="ORF">PRUPE_5G189000</name>
</gene>
<protein>
    <recommendedName>
        <fullName evidence="2">RING-type E3 ubiquitin transferase</fullName>
        <ecNumber evidence="2">2.3.2.27</ecNumber>
    </recommendedName>
</protein>
<dbReference type="EC" id="2.3.2.27" evidence="2"/>
<dbReference type="GO" id="GO:0061630">
    <property type="term" value="F:ubiquitin protein ligase activity"/>
    <property type="evidence" value="ECO:0000318"/>
    <property type="project" value="GO_Central"/>
</dbReference>
<evidence type="ECO:0000256" key="4">
    <source>
        <dbReference type="ARBA" id="ARBA00022771"/>
    </source>
</evidence>
<dbReference type="InterPro" id="IPR001841">
    <property type="entry name" value="Znf_RING"/>
</dbReference>
<dbReference type="PANTHER" id="PTHR15710">
    <property type="entry name" value="E3 UBIQUITIN-PROTEIN LIGASE PRAJA"/>
    <property type="match status" value="1"/>
</dbReference>
<dbReference type="PROSITE" id="PS50089">
    <property type="entry name" value="ZF_RING_2"/>
    <property type="match status" value="1"/>
</dbReference>
<accession>A0A251PAL6</accession>
<dbReference type="eggNOG" id="KOG0800">
    <property type="taxonomic scope" value="Eukaryota"/>
</dbReference>
<evidence type="ECO:0000259" key="7">
    <source>
        <dbReference type="PROSITE" id="PS50089"/>
    </source>
</evidence>
<evidence type="ECO:0000256" key="3">
    <source>
        <dbReference type="ARBA" id="ARBA00022723"/>
    </source>
</evidence>
<keyword evidence="9" id="KW-1185">Reference proteome</keyword>
<evidence type="ECO:0000313" key="8">
    <source>
        <dbReference type="EMBL" id="ONI08613.1"/>
    </source>
</evidence>
<evidence type="ECO:0000256" key="1">
    <source>
        <dbReference type="ARBA" id="ARBA00000900"/>
    </source>
</evidence>
<organism evidence="8 9">
    <name type="scientific">Prunus persica</name>
    <name type="common">Peach</name>
    <name type="synonym">Amygdalus persica</name>
    <dbReference type="NCBI Taxonomy" id="3760"/>
    <lineage>
        <taxon>Eukaryota</taxon>
        <taxon>Viridiplantae</taxon>
        <taxon>Streptophyta</taxon>
        <taxon>Embryophyta</taxon>
        <taxon>Tracheophyta</taxon>
        <taxon>Spermatophyta</taxon>
        <taxon>Magnoliopsida</taxon>
        <taxon>eudicotyledons</taxon>
        <taxon>Gunneridae</taxon>
        <taxon>Pentapetalae</taxon>
        <taxon>rosids</taxon>
        <taxon>fabids</taxon>
        <taxon>Rosales</taxon>
        <taxon>Rosaceae</taxon>
        <taxon>Amygdaloideae</taxon>
        <taxon>Amygdaleae</taxon>
        <taxon>Prunus</taxon>
    </lineage>
</organism>
<evidence type="ECO:0000313" key="9">
    <source>
        <dbReference type="Proteomes" id="UP000006882"/>
    </source>
</evidence>
<dbReference type="SUPFAM" id="SSF57850">
    <property type="entry name" value="RING/U-box"/>
    <property type="match status" value="1"/>
</dbReference>
<comment type="catalytic activity">
    <reaction evidence="1">
        <text>S-ubiquitinyl-[E2 ubiquitin-conjugating enzyme]-L-cysteine + [acceptor protein]-L-lysine = [E2 ubiquitin-conjugating enzyme]-L-cysteine + N(6)-ubiquitinyl-[acceptor protein]-L-lysine.</text>
        <dbReference type="EC" id="2.3.2.27"/>
    </reaction>
</comment>
<evidence type="ECO:0000256" key="2">
    <source>
        <dbReference type="ARBA" id="ARBA00012483"/>
    </source>
</evidence>
<dbReference type="Pfam" id="PF13639">
    <property type="entry name" value="zf-RING_2"/>
    <property type="match status" value="1"/>
</dbReference>
<reference evidence="8 9" key="1">
    <citation type="journal article" date="2013" name="Nat. Genet.">
        <title>The high-quality draft genome of peach (Prunus persica) identifies unique patterns of genetic diversity, domestication and genome evolution.</title>
        <authorList>
            <consortium name="International Peach Genome Initiative"/>
            <person name="Verde I."/>
            <person name="Abbott A.G."/>
            <person name="Scalabrin S."/>
            <person name="Jung S."/>
            <person name="Shu S."/>
            <person name="Marroni F."/>
            <person name="Zhebentyayeva T."/>
            <person name="Dettori M.T."/>
            <person name="Grimwood J."/>
            <person name="Cattonaro F."/>
            <person name="Zuccolo A."/>
            <person name="Rossini L."/>
            <person name="Jenkins J."/>
            <person name="Vendramin E."/>
            <person name="Meisel L.A."/>
            <person name="Decroocq V."/>
            <person name="Sosinski B."/>
            <person name="Prochnik S."/>
            <person name="Mitros T."/>
            <person name="Policriti A."/>
            <person name="Cipriani G."/>
            <person name="Dondini L."/>
            <person name="Ficklin S."/>
            <person name="Goodstein D.M."/>
            <person name="Xuan P."/>
            <person name="Del Fabbro C."/>
            <person name="Aramini V."/>
            <person name="Copetti D."/>
            <person name="Gonzalez S."/>
            <person name="Horner D.S."/>
            <person name="Falchi R."/>
            <person name="Lucas S."/>
            <person name="Mica E."/>
            <person name="Maldonado J."/>
            <person name="Lazzari B."/>
            <person name="Bielenberg D."/>
            <person name="Pirona R."/>
            <person name="Miculan M."/>
            <person name="Barakat A."/>
            <person name="Testolin R."/>
            <person name="Stella A."/>
            <person name="Tartarini S."/>
            <person name="Tonutti P."/>
            <person name="Arus P."/>
            <person name="Orellana A."/>
            <person name="Wells C."/>
            <person name="Main D."/>
            <person name="Vizzotto G."/>
            <person name="Silva H."/>
            <person name="Salamini F."/>
            <person name="Schmutz J."/>
            <person name="Morgante M."/>
            <person name="Rokhsar D.S."/>
        </authorList>
    </citation>
    <scope>NUCLEOTIDE SEQUENCE [LARGE SCALE GENOMIC DNA]</scope>
    <source>
        <strain evidence="9">cv. Nemared</strain>
    </source>
</reference>
<proteinExistence type="predicted"/>